<evidence type="ECO:0000313" key="6">
    <source>
        <dbReference type="EMBL" id="KFH40254.1"/>
    </source>
</evidence>
<evidence type="ECO:0000259" key="5">
    <source>
        <dbReference type="Pfam" id="PF00673"/>
    </source>
</evidence>
<feature type="region of interest" description="Disordered" evidence="4">
    <location>
        <begin position="36"/>
        <end position="65"/>
    </location>
</feature>
<gene>
    <name evidence="6" type="ORF">ACRE_090830</name>
</gene>
<reference evidence="7" key="1">
    <citation type="journal article" date="2014" name="Genome Announc.">
        <title>Genome sequence and annotation of Acremonium chrysogenum, producer of the beta-lactam antibiotic cephalosporin C.</title>
        <authorList>
            <person name="Terfehr D."/>
            <person name="Dahlmann T.A."/>
            <person name="Specht T."/>
            <person name="Zadra I."/>
            <person name="Kuernsteiner H."/>
            <person name="Kueck U."/>
        </authorList>
    </citation>
    <scope>NUCLEOTIDE SEQUENCE [LARGE SCALE GENOMIC DNA]</scope>
    <source>
        <strain evidence="7">ATCC 11550 / CBS 779.69 / DSM 880 / IAM 14645 / JCM 23072 / IMI 49137</strain>
    </source>
</reference>
<keyword evidence="2 6" id="KW-0689">Ribosomal protein</keyword>
<evidence type="ECO:0000256" key="1">
    <source>
        <dbReference type="ARBA" id="ARBA00008553"/>
    </source>
</evidence>
<evidence type="ECO:0000256" key="4">
    <source>
        <dbReference type="SAM" id="MobiDB-lite"/>
    </source>
</evidence>
<dbReference type="InterPro" id="IPR002132">
    <property type="entry name" value="Ribosomal_uL5"/>
</dbReference>
<dbReference type="EMBL" id="JPKY01000279">
    <property type="protein sequence ID" value="KFH40254.1"/>
    <property type="molecule type" value="Genomic_DNA"/>
</dbReference>
<organism evidence="6 7">
    <name type="scientific">Hapsidospora chrysogenum (strain ATCC 11550 / CBS 779.69 / DSM 880 / IAM 14645 / JCM 23072 / IMI 49137)</name>
    <name type="common">Acremonium chrysogenum</name>
    <dbReference type="NCBI Taxonomy" id="857340"/>
    <lineage>
        <taxon>Eukaryota</taxon>
        <taxon>Fungi</taxon>
        <taxon>Dikarya</taxon>
        <taxon>Ascomycota</taxon>
        <taxon>Pezizomycotina</taxon>
        <taxon>Sordariomycetes</taxon>
        <taxon>Hypocreomycetidae</taxon>
        <taxon>Hypocreales</taxon>
        <taxon>Bionectriaceae</taxon>
        <taxon>Hapsidospora</taxon>
    </lineage>
</organism>
<dbReference type="InterPro" id="IPR031309">
    <property type="entry name" value="Ribosomal_uL5_C"/>
</dbReference>
<keyword evidence="3" id="KW-0687">Ribonucleoprotein</keyword>
<evidence type="ECO:0000313" key="7">
    <source>
        <dbReference type="Proteomes" id="UP000029964"/>
    </source>
</evidence>
<keyword evidence="7" id="KW-1185">Reference proteome</keyword>
<dbReference type="GO" id="GO:0005840">
    <property type="term" value="C:ribosome"/>
    <property type="evidence" value="ECO:0007669"/>
    <property type="project" value="UniProtKB-KW"/>
</dbReference>
<dbReference type="GO" id="GO:1990904">
    <property type="term" value="C:ribonucleoprotein complex"/>
    <property type="evidence" value="ECO:0007669"/>
    <property type="project" value="UniProtKB-KW"/>
</dbReference>
<evidence type="ECO:0000256" key="3">
    <source>
        <dbReference type="ARBA" id="ARBA00023274"/>
    </source>
</evidence>
<dbReference type="InterPro" id="IPR022803">
    <property type="entry name" value="Ribosomal_uL5_dom_sf"/>
</dbReference>
<dbReference type="Pfam" id="PF00673">
    <property type="entry name" value="Ribosomal_L5_C"/>
    <property type="match status" value="1"/>
</dbReference>
<dbReference type="OrthoDB" id="539541at2759"/>
<accession>A0A086ST22</accession>
<dbReference type="SUPFAM" id="SSF55282">
    <property type="entry name" value="RL5-like"/>
    <property type="match status" value="1"/>
</dbReference>
<dbReference type="HOGENOM" id="CLU_061015_1_0_1"/>
<dbReference type="GO" id="GO:0003735">
    <property type="term" value="F:structural constituent of ribosome"/>
    <property type="evidence" value="ECO:0007669"/>
    <property type="project" value="InterPro"/>
</dbReference>
<name>A0A086ST22_HAPC1</name>
<feature type="domain" description="Large ribosomal subunit protein uL5 C-terminal" evidence="5">
    <location>
        <begin position="273"/>
        <end position="370"/>
    </location>
</feature>
<proteinExistence type="inferred from homology"/>
<dbReference type="STRING" id="857340.A0A086ST22"/>
<dbReference type="Proteomes" id="UP000029964">
    <property type="component" value="Unassembled WGS sequence"/>
</dbReference>
<dbReference type="Gene3D" id="3.30.1440.10">
    <property type="match status" value="1"/>
</dbReference>
<comment type="similarity">
    <text evidence="1">Belongs to the universal ribosomal protein uL5 family.</text>
</comment>
<dbReference type="AlphaFoldDB" id="A0A086ST22"/>
<sequence length="376" mass="41713">MACSREGVRLAGSLLRRQLPLRAATPLCARRFASTEAQKASSNKVDDLSELEPASSFLTPPPDENVVKSFDKDQRTEHGKKLPGNRYALRLFSPPLDLKLTMSRYQYHPPKFDRGPLHPVQSPPSSDPIARDFTPGPFNIPRLRHTLETTIAPDLLTLTYQHHPPGEVRPVSTKGELRTWDGSSPYHKNRPRRAPRGPSSDSIPLLERDITPTNIPEIKAVSISMHQPKGTSDKEYLHTARAALLAISGQFPKVNIIKSNIVQFKIKKGDIGGVHVTLEGNAAYEFMDKLVTLVLPKIKEWPGVKASSGDGNGNLSLGLDREAMSYFPELEYNFSSYPTKMIPGCYISIQTTATSDRQARLLLEALGIPFYGKVKN</sequence>
<dbReference type="PANTHER" id="PTHR11994">
    <property type="entry name" value="60S RIBOSOMAL PROTEIN L11-RELATED"/>
    <property type="match status" value="1"/>
</dbReference>
<protein>
    <submittedName>
        <fullName evidence="6">54S ribosomal protein L7-like protein</fullName>
    </submittedName>
</protein>
<dbReference type="GO" id="GO:0006412">
    <property type="term" value="P:translation"/>
    <property type="evidence" value="ECO:0007669"/>
    <property type="project" value="InterPro"/>
</dbReference>
<comment type="caution">
    <text evidence="6">The sequence shown here is derived from an EMBL/GenBank/DDBJ whole genome shotgun (WGS) entry which is preliminary data.</text>
</comment>
<feature type="region of interest" description="Disordered" evidence="4">
    <location>
        <begin position="162"/>
        <end position="206"/>
    </location>
</feature>
<evidence type="ECO:0000256" key="2">
    <source>
        <dbReference type="ARBA" id="ARBA00022980"/>
    </source>
</evidence>